<accession>A0A0A9B0M1</accession>
<reference evidence="1" key="1">
    <citation type="submission" date="2014-09" db="EMBL/GenBank/DDBJ databases">
        <authorList>
            <person name="Magalhaes I.L.F."/>
            <person name="Oliveira U."/>
            <person name="Santos F.R."/>
            <person name="Vidigal T.H.D.A."/>
            <person name="Brescovit A.D."/>
            <person name="Santos A.J."/>
        </authorList>
    </citation>
    <scope>NUCLEOTIDE SEQUENCE</scope>
    <source>
        <tissue evidence="1">Shoot tissue taken approximately 20 cm above the soil surface</tissue>
    </source>
</reference>
<evidence type="ECO:0000313" key="1">
    <source>
        <dbReference type="EMBL" id="JAD54710.1"/>
    </source>
</evidence>
<sequence>MWFHTMHHNGPCQIQHPLIAYKIK</sequence>
<dbReference type="EMBL" id="GBRH01243185">
    <property type="protein sequence ID" value="JAD54710.1"/>
    <property type="molecule type" value="Transcribed_RNA"/>
</dbReference>
<organism evidence="1">
    <name type="scientific">Arundo donax</name>
    <name type="common">Giant reed</name>
    <name type="synonym">Donax arundinaceus</name>
    <dbReference type="NCBI Taxonomy" id="35708"/>
    <lineage>
        <taxon>Eukaryota</taxon>
        <taxon>Viridiplantae</taxon>
        <taxon>Streptophyta</taxon>
        <taxon>Embryophyta</taxon>
        <taxon>Tracheophyta</taxon>
        <taxon>Spermatophyta</taxon>
        <taxon>Magnoliopsida</taxon>
        <taxon>Liliopsida</taxon>
        <taxon>Poales</taxon>
        <taxon>Poaceae</taxon>
        <taxon>PACMAD clade</taxon>
        <taxon>Arundinoideae</taxon>
        <taxon>Arundineae</taxon>
        <taxon>Arundo</taxon>
    </lineage>
</organism>
<name>A0A0A9B0M1_ARUDO</name>
<dbReference type="AlphaFoldDB" id="A0A0A9B0M1"/>
<protein>
    <submittedName>
        <fullName evidence="1">Uncharacterized protein</fullName>
    </submittedName>
</protein>
<proteinExistence type="predicted"/>
<reference evidence="1" key="2">
    <citation type="journal article" date="2015" name="Data Brief">
        <title>Shoot transcriptome of the giant reed, Arundo donax.</title>
        <authorList>
            <person name="Barrero R.A."/>
            <person name="Guerrero F.D."/>
            <person name="Moolhuijzen P."/>
            <person name="Goolsby J.A."/>
            <person name="Tidwell J."/>
            <person name="Bellgard S.E."/>
            <person name="Bellgard M.I."/>
        </authorList>
    </citation>
    <scope>NUCLEOTIDE SEQUENCE</scope>
    <source>
        <tissue evidence="1">Shoot tissue taken approximately 20 cm above the soil surface</tissue>
    </source>
</reference>